<dbReference type="EMBL" id="MH717816">
    <property type="protein sequence ID" value="QAT90299.1"/>
    <property type="molecule type" value="Genomic_DNA"/>
</dbReference>
<accession>A0A410S7M8</accession>
<organism evidence="1 2">
    <name type="scientific">Spodoptera exempta nucleopolyhedrovirus</name>
    <dbReference type="NCBI Taxonomy" id="1242863"/>
    <lineage>
        <taxon>Viruses</taxon>
        <taxon>Viruses incertae sedis</taxon>
        <taxon>Naldaviricetes</taxon>
        <taxon>Lefavirales</taxon>
        <taxon>Baculoviridae</taxon>
        <taxon>Alphabaculovirus</taxon>
        <taxon>Alphabaculovirus spexemptae</taxon>
    </lineage>
</organism>
<dbReference type="Pfam" id="PF03041">
    <property type="entry name" value="Baculo_LEF-2"/>
    <property type="match status" value="1"/>
</dbReference>
<dbReference type="RefSeq" id="YP_010086431.1">
    <property type="nucleotide sequence ID" value="NC_055455.1"/>
</dbReference>
<dbReference type="GeneID" id="65101719"/>
<dbReference type="Proteomes" id="UP000503509">
    <property type="component" value="Genome"/>
</dbReference>
<dbReference type="InterPro" id="IPR004283">
    <property type="entry name" value="Lef-2"/>
</dbReference>
<dbReference type="GO" id="GO:0019083">
    <property type="term" value="P:viral transcription"/>
    <property type="evidence" value="ECO:0007669"/>
    <property type="project" value="InterPro"/>
</dbReference>
<evidence type="ECO:0000313" key="1">
    <source>
        <dbReference type="EMBL" id="QAT90299.1"/>
    </source>
</evidence>
<name>A0A410S7M8_9ABAC</name>
<protein>
    <submittedName>
        <fullName evidence="1">LEF-2</fullName>
    </submittedName>
</protein>
<gene>
    <name evidence="1" type="primary">lef-2</name>
</gene>
<proteinExistence type="predicted"/>
<keyword evidence="2" id="KW-1185">Reference proteome</keyword>
<dbReference type="KEGG" id="vg:65101719"/>
<reference evidence="1 2" key="1">
    <citation type="submission" date="2018-08" db="EMBL/GenBank/DDBJ databases">
        <title>Sequence analysis of the African armyworm, Spodoptera exempta nucleopolyhedrovirus.</title>
        <authorList>
            <person name="Escasa S.R."/>
            <person name="Mowery J.D."/>
            <person name="Bauchan G.R."/>
            <person name="Harrison R.L."/>
            <person name="Cory J.S."/>
        </authorList>
    </citation>
    <scope>NUCLEOTIDE SEQUENCE [LARGE SCALE GENOMIC DNA]</scope>
    <source>
        <strain evidence="1 2">244.1</strain>
    </source>
</reference>
<sequence length="206" mass="24052">MEPAPLLLWTPSNIDTIDKSADYSVALQDVPALQITSLTPFTDNGLRVKINGTRLFYLLKNYKEPQQVFDNANMKKKKSLKNLCFKSIESKNQVVAVLQSKLRMPDCMQRFLKEFEVRPRGNRFRKRFIFNTYIVNVLTCTKCNKACLTNAMALLYQHEEKCVKEFDRLLFNDNPYKPPNCENLKSKDRLCFKKEMCKGKNPICNY</sequence>
<evidence type="ECO:0000313" key="2">
    <source>
        <dbReference type="Proteomes" id="UP000503509"/>
    </source>
</evidence>